<dbReference type="EMBL" id="FMCX01000001">
    <property type="protein sequence ID" value="SCE73267.1"/>
    <property type="molecule type" value="Genomic_DNA"/>
</dbReference>
<dbReference type="Gene3D" id="3.40.50.300">
    <property type="entry name" value="P-loop containing nucleotide triphosphate hydrolases"/>
    <property type="match status" value="1"/>
</dbReference>
<evidence type="ECO:0000256" key="4">
    <source>
        <dbReference type="ARBA" id="ARBA00022840"/>
    </source>
</evidence>
<dbReference type="Pfam" id="PF00005">
    <property type="entry name" value="ABC_tran"/>
    <property type="match status" value="1"/>
</dbReference>
<evidence type="ECO:0000256" key="3">
    <source>
        <dbReference type="ARBA" id="ARBA00022741"/>
    </source>
</evidence>
<dbReference type="SMART" id="SM00382">
    <property type="entry name" value="AAA"/>
    <property type="match status" value="1"/>
</dbReference>
<evidence type="ECO:0000256" key="1">
    <source>
        <dbReference type="ARBA" id="ARBA00005417"/>
    </source>
</evidence>
<dbReference type="InterPro" id="IPR003439">
    <property type="entry name" value="ABC_transporter-like_ATP-bd"/>
</dbReference>
<protein>
    <submittedName>
        <fullName evidence="6">ABC transporter</fullName>
    </submittedName>
</protein>
<keyword evidence="4" id="KW-0067">ATP-binding</keyword>
<dbReference type="GO" id="GO:0016887">
    <property type="term" value="F:ATP hydrolysis activity"/>
    <property type="evidence" value="ECO:0007669"/>
    <property type="project" value="InterPro"/>
</dbReference>
<dbReference type="SUPFAM" id="SSF52540">
    <property type="entry name" value="P-loop containing nucleoside triphosphate hydrolases"/>
    <property type="match status" value="1"/>
</dbReference>
<keyword evidence="3" id="KW-0547">Nucleotide-binding</keyword>
<dbReference type="InterPro" id="IPR003593">
    <property type="entry name" value="AAA+_ATPase"/>
</dbReference>
<proteinExistence type="inferred from homology"/>
<dbReference type="STRING" id="262898.GA0070564_101614"/>
<sequence length="205" mass="22045">MDILTVRGLTRRFGELVVLDDVHFGLTAGRLAVVAGPNGSGKTTLLRCVVGSDRPDEGEVLIDGKPCHETDPEVRAVLAAALDDIDFFPDLSVAEHLELVAYAHGGAAQPVAEILAELDLDRVADQLPVTLSSGQRQRLTLASCFVRPRRLLVLDEPEQRLDGRGRAWLADRLLREKAAGTAVLMASHDADLIAEVADDRIEVGG</sequence>
<evidence type="ECO:0000259" key="5">
    <source>
        <dbReference type="PROSITE" id="PS50893"/>
    </source>
</evidence>
<evidence type="ECO:0000256" key="2">
    <source>
        <dbReference type="ARBA" id="ARBA00022448"/>
    </source>
</evidence>
<dbReference type="GO" id="GO:0005524">
    <property type="term" value="F:ATP binding"/>
    <property type="evidence" value="ECO:0007669"/>
    <property type="project" value="UniProtKB-KW"/>
</dbReference>
<keyword evidence="7" id="KW-1185">Reference proteome</keyword>
<dbReference type="RefSeq" id="WP_245669794.1">
    <property type="nucleotide sequence ID" value="NZ_FMCX01000001.1"/>
</dbReference>
<comment type="similarity">
    <text evidence="1">Belongs to the ABC transporter superfamily.</text>
</comment>
<dbReference type="Proteomes" id="UP000199504">
    <property type="component" value="Unassembled WGS sequence"/>
</dbReference>
<dbReference type="CDD" id="cd03230">
    <property type="entry name" value="ABC_DR_subfamily_A"/>
    <property type="match status" value="1"/>
</dbReference>
<evidence type="ECO:0000313" key="7">
    <source>
        <dbReference type="Proteomes" id="UP000199504"/>
    </source>
</evidence>
<dbReference type="InterPro" id="IPR017871">
    <property type="entry name" value="ABC_transporter-like_CS"/>
</dbReference>
<dbReference type="AlphaFoldDB" id="A0A1C4UNL8"/>
<name>A0A1C4UNL8_9ACTN</name>
<dbReference type="PANTHER" id="PTHR43335">
    <property type="entry name" value="ABC TRANSPORTER, ATP-BINDING PROTEIN"/>
    <property type="match status" value="1"/>
</dbReference>
<organism evidence="6 7">
    <name type="scientific">Micromonospora mirobrigensis</name>
    <dbReference type="NCBI Taxonomy" id="262898"/>
    <lineage>
        <taxon>Bacteria</taxon>
        <taxon>Bacillati</taxon>
        <taxon>Actinomycetota</taxon>
        <taxon>Actinomycetes</taxon>
        <taxon>Micromonosporales</taxon>
        <taxon>Micromonosporaceae</taxon>
        <taxon>Micromonospora</taxon>
    </lineage>
</organism>
<dbReference type="PROSITE" id="PS00211">
    <property type="entry name" value="ABC_TRANSPORTER_1"/>
    <property type="match status" value="1"/>
</dbReference>
<evidence type="ECO:0000313" key="6">
    <source>
        <dbReference type="EMBL" id="SCE73267.1"/>
    </source>
</evidence>
<feature type="domain" description="ABC transporter" evidence="5">
    <location>
        <begin position="4"/>
        <end position="203"/>
    </location>
</feature>
<keyword evidence="2" id="KW-0813">Transport</keyword>
<accession>A0A1C4UNL8</accession>
<gene>
    <name evidence="6" type="ORF">GA0070564_101614</name>
</gene>
<reference evidence="7" key="1">
    <citation type="submission" date="2016-06" db="EMBL/GenBank/DDBJ databases">
        <authorList>
            <person name="Varghese N."/>
            <person name="Submissions Spin"/>
        </authorList>
    </citation>
    <scope>NUCLEOTIDE SEQUENCE [LARGE SCALE GENOMIC DNA]</scope>
    <source>
        <strain evidence="7">DSM 44830</strain>
    </source>
</reference>
<dbReference type="PROSITE" id="PS50893">
    <property type="entry name" value="ABC_TRANSPORTER_2"/>
    <property type="match status" value="1"/>
</dbReference>
<dbReference type="InterPro" id="IPR027417">
    <property type="entry name" value="P-loop_NTPase"/>
</dbReference>
<dbReference type="PANTHER" id="PTHR43335:SF4">
    <property type="entry name" value="ABC TRANSPORTER, ATP-BINDING PROTEIN"/>
    <property type="match status" value="1"/>
</dbReference>